<keyword evidence="3" id="KW-1185">Reference proteome</keyword>
<dbReference type="KEGG" id="pfj:MYCFIDRAFT_209782"/>
<organism evidence="2 3">
    <name type="scientific">Pseudocercospora fijiensis (strain CIRAD86)</name>
    <name type="common">Black leaf streak disease fungus</name>
    <name type="synonym">Mycosphaerella fijiensis</name>
    <dbReference type="NCBI Taxonomy" id="383855"/>
    <lineage>
        <taxon>Eukaryota</taxon>
        <taxon>Fungi</taxon>
        <taxon>Dikarya</taxon>
        <taxon>Ascomycota</taxon>
        <taxon>Pezizomycotina</taxon>
        <taxon>Dothideomycetes</taxon>
        <taxon>Dothideomycetidae</taxon>
        <taxon>Mycosphaerellales</taxon>
        <taxon>Mycosphaerellaceae</taxon>
        <taxon>Pseudocercospora</taxon>
    </lineage>
</organism>
<evidence type="ECO:0000313" key="2">
    <source>
        <dbReference type="EMBL" id="EME88352.1"/>
    </source>
</evidence>
<dbReference type="HOGENOM" id="CLU_2414234_0_0_1"/>
<evidence type="ECO:0000256" key="1">
    <source>
        <dbReference type="SAM" id="MobiDB-lite"/>
    </source>
</evidence>
<dbReference type="Proteomes" id="UP000016932">
    <property type="component" value="Unassembled WGS sequence"/>
</dbReference>
<feature type="region of interest" description="Disordered" evidence="1">
    <location>
        <begin position="1"/>
        <end position="53"/>
    </location>
</feature>
<dbReference type="AlphaFoldDB" id="N1QB55"/>
<dbReference type="VEuPathDB" id="FungiDB:MYCFIDRAFT_209782"/>
<dbReference type="EMBL" id="KB446555">
    <property type="protein sequence ID" value="EME88352.1"/>
    <property type="molecule type" value="Genomic_DNA"/>
</dbReference>
<reference evidence="2 3" key="1">
    <citation type="journal article" date="2012" name="PLoS Pathog.">
        <title>Diverse lifestyles and strategies of plant pathogenesis encoded in the genomes of eighteen Dothideomycetes fungi.</title>
        <authorList>
            <person name="Ohm R.A."/>
            <person name="Feau N."/>
            <person name="Henrissat B."/>
            <person name="Schoch C.L."/>
            <person name="Horwitz B.A."/>
            <person name="Barry K.W."/>
            <person name="Condon B.J."/>
            <person name="Copeland A.C."/>
            <person name="Dhillon B."/>
            <person name="Glaser F."/>
            <person name="Hesse C.N."/>
            <person name="Kosti I."/>
            <person name="LaButti K."/>
            <person name="Lindquist E.A."/>
            <person name="Lucas S."/>
            <person name="Salamov A.A."/>
            <person name="Bradshaw R.E."/>
            <person name="Ciuffetti L."/>
            <person name="Hamelin R.C."/>
            <person name="Kema G.H.J."/>
            <person name="Lawrence C."/>
            <person name="Scott J.A."/>
            <person name="Spatafora J.W."/>
            <person name="Turgeon B.G."/>
            <person name="de Wit P.J.G.M."/>
            <person name="Zhong S."/>
            <person name="Goodwin S.B."/>
            <person name="Grigoriev I.V."/>
        </authorList>
    </citation>
    <scope>NUCLEOTIDE SEQUENCE [LARGE SCALE GENOMIC DNA]</scope>
    <source>
        <strain evidence="2 3">CIRAD86</strain>
    </source>
</reference>
<gene>
    <name evidence="2" type="ORF">MYCFIDRAFT_209782</name>
</gene>
<evidence type="ECO:0000313" key="3">
    <source>
        <dbReference type="Proteomes" id="UP000016932"/>
    </source>
</evidence>
<accession>N1QB55</accession>
<protein>
    <submittedName>
        <fullName evidence="2">Uncharacterized protein</fullName>
    </submittedName>
</protein>
<name>N1QB55_PSEFD</name>
<dbReference type="RefSeq" id="XP_007921425.1">
    <property type="nucleotide sequence ID" value="XM_007923234.1"/>
</dbReference>
<proteinExistence type="predicted"/>
<sequence>MISEAVLRRSAGHPPHVHTPAFSIPKTTVMPPLEGRGPAPLPRSPGNSMGDSAREISELPVLIPYAVASGPLIAIENLKQTAKPDISGKTFP</sequence>
<dbReference type="GeneID" id="19336894"/>